<evidence type="ECO:0000313" key="5">
    <source>
        <dbReference type="Proteomes" id="UP000265427"/>
    </source>
</evidence>
<sequence length="219" mass="23817">MHCCLRRLQGWFEHLSPAVRRSSAFRDAGMTVDSLVSIVRSFGFAIAGDLAGAEPGVRLADSLSEALGVRTNGSAGSAARRNKFVMGETIRKAGLRAVKQCRAMTWADAERFISSRLLVNVVNYDHRTLKVTPGLREIKAMQSYVESRVESTVAVVVTPTIDAFTPPGCILLVHADSRVRERHGLYEFAMTERTEMYGPASNDVGLVVHPLADGDAVVA</sequence>
<evidence type="ECO:0000256" key="1">
    <source>
        <dbReference type="ARBA" id="ARBA00022598"/>
    </source>
</evidence>
<evidence type="ECO:0000313" key="4">
    <source>
        <dbReference type="EMBL" id="RHY05935.1"/>
    </source>
</evidence>
<dbReference type="PANTHER" id="PTHR43585">
    <property type="entry name" value="FUMIPYRROLE BIOSYNTHESIS PROTEIN C"/>
    <property type="match status" value="1"/>
</dbReference>
<reference evidence="4 5" key="1">
    <citation type="submission" date="2018-08" db="EMBL/GenBank/DDBJ databases">
        <title>Aphanomyces genome sequencing and annotation.</title>
        <authorList>
            <person name="Minardi D."/>
            <person name="Oidtmann B."/>
            <person name="Van Der Giezen M."/>
            <person name="Studholme D.J."/>
        </authorList>
    </citation>
    <scope>NUCLEOTIDE SEQUENCE [LARGE SCALE GENOMIC DNA]</scope>
    <source>
        <strain evidence="4 5">Kv</strain>
    </source>
</reference>
<dbReference type="Proteomes" id="UP000265427">
    <property type="component" value="Unassembled WGS sequence"/>
</dbReference>
<dbReference type="EMBL" id="QUSZ01006384">
    <property type="protein sequence ID" value="RHY05935.1"/>
    <property type="molecule type" value="Genomic_DNA"/>
</dbReference>
<dbReference type="AlphaFoldDB" id="A0A397AI83"/>
<dbReference type="GO" id="GO:0016874">
    <property type="term" value="F:ligase activity"/>
    <property type="evidence" value="ECO:0007669"/>
    <property type="project" value="UniProtKB-KW"/>
</dbReference>
<evidence type="ECO:0000256" key="3">
    <source>
        <dbReference type="ARBA" id="ARBA00022840"/>
    </source>
</evidence>
<dbReference type="InterPro" id="IPR052032">
    <property type="entry name" value="ATP-dep_AA_Ligase"/>
</dbReference>
<dbReference type="VEuPathDB" id="FungiDB:H257_14075"/>
<protein>
    <submittedName>
        <fullName evidence="4">Uncharacterized protein</fullName>
    </submittedName>
</protein>
<dbReference type="GO" id="GO:0005524">
    <property type="term" value="F:ATP binding"/>
    <property type="evidence" value="ECO:0007669"/>
    <property type="project" value="UniProtKB-KW"/>
</dbReference>
<comment type="caution">
    <text evidence="4">The sequence shown here is derived from an EMBL/GenBank/DDBJ whole genome shotgun (WGS) entry which is preliminary data.</text>
</comment>
<organism evidence="4 5">
    <name type="scientific">Aphanomyces astaci</name>
    <name type="common">Crayfish plague agent</name>
    <dbReference type="NCBI Taxonomy" id="112090"/>
    <lineage>
        <taxon>Eukaryota</taxon>
        <taxon>Sar</taxon>
        <taxon>Stramenopiles</taxon>
        <taxon>Oomycota</taxon>
        <taxon>Saprolegniomycetes</taxon>
        <taxon>Saprolegniales</taxon>
        <taxon>Verrucalvaceae</taxon>
        <taxon>Aphanomyces</taxon>
    </lineage>
</organism>
<proteinExistence type="predicted"/>
<keyword evidence="3" id="KW-0067">ATP-binding</keyword>
<dbReference type="PANTHER" id="PTHR43585:SF2">
    <property type="entry name" value="ATP-GRASP ENZYME FSQD"/>
    <property type="match status" value="1"/>
</dbReference>
<name>A0A397AI83_APHAT</name>
<evidence type="ECO:0000256" key="2">
    <source>
        <dbReference type="ARBA" id="ARBA00022741"/>
    </source>
</evidence>
<gene>
    <name evidence="4" type="ORF">DYB36_009138</name>
</gene>
<accession>A0A397AI83</accession>
<keyword evidence="1" id="KW-0436">Ligase</keyword>
<keyword evidence="2" id="KW-0547">Nucleotide-binding</keyword>